<accession>A0AAE1HHB3</accession>
<dbReference type="Pfam" id="PF00561">
    <property type="entry name" value="Abhydrolase_1"/>
    <property type="match status" value="1"/>
</dbReference>
<protein>
    <recommendedName>
        <fullName evidence="7">Lipase</fullName>
    </recommendedName>
</protein>
<dbReference type="PIRSF" id="PIRSF000862">
    <property type="entry name" value="Steryl_ester_lip"/>
    <property type="match status" value="1"/>
</dbReference>
<feature type="domain" description="AB hydrolase-1" evidence="10">
    <location>
        <begin position="94"/>
        <end position="379"/>
    </location>
</feature>
<comment type="caution">
    <text evidence="11">The sequence shown here is derived from an EMBL/GenBank/DDBJ whole genome shotgun (WGS) entry which is preliminary data.</text>
</comment>
<keyword evidence="5" id="KW-0443">Lipid metabolism</keyword>
<keyword evidence="12" id="KW-1185">Reference proteome</keyword>
<dbReference type="Proteomes" id="UP001219518">
    <property type="component" value="Unassembled WGS sequence"/>
</dbReference>
<sequence length="429" mass="47103">MRKASRWRILPLALGLLGLLGAAPASAAPGRRGGGDLLLQHALQGLSVMGSLDAHPRGTYALLTAQGFPVEEHSVRTQDGYLLGLFRIPRPGRPAVLLYHGLLNSSADLVLLGRGRALPQLLYAAGFDVWLGNARGTAASQRHEWLRPNQAEFWDFTWHEIGTLDLPAVIDYVLAETGQATLHYVGHSQGTTTFFVLGSERPEYMDKVATFTGLAPVAYTRDMRSVPLQLLALAPNFFGGLLSLFGIHKLGDLSIAPWLGDTFCSDGKITQPLCADVMFVICGWDPAQLNMTMIPEITANTPASVSVKQLVHYGQLAHSRDLAFRQFDLGRRGNLKKYNATHPPDYDLSRVRVPTYLVYGANDLLSVQSNIDKLSLQLPSIAPGGLRRVPYDRFTHLDFIFGTNAKELVYDDVIAKITRSLNFETDNKA</sequence>
<keyword evidence="3 7" id="KW-0378">Hydrolase</keyword>
<dbReference type="GO" id="GO:0016042">
    <property type="term" value="P:lipid catabolic process"/>
    <property type="evidence" value="ECO:0007669"/>
    <property type="project" value="UniProtKB-KW"/>
</dbReference>
<dbReference type="FunFam" id="3.40.50.1820:FF:000057">
    <property type="entry name" value="Lipase"/>
    <property type="match status" value="1"/>
</dbReference>
<name>A0AAE1HHB3_9NEOP</name>
<evidence type="ECO:0000256" key="5">
    <source>
        <dbReference type="ARBA" id="ARBA00023098"/>
    </source>
</evidence>
<evidence type="ECO:0000313" key="12">
    <source>
        <dbReference type="Proteomes" id="UP001219518"/>
    </source>
</evidence>
<dbReference type="PANTHER" id="PTHR11005">
    <property type="entry name" value="LYSOSOMAL ACID LIPASE-RELATED"/>
    <property type="match status" value="1"/>
</dbReference>
<evidence type="ECO:0000313" key="11">
    <source>
        <dbReference type="EMBL" id="KAK3921362.1"/>
    </source>
</evidence>
<dbReference type="InterPro" id="IPR025483">
    <property type="entry name" value="Lipase_euk"/>
</dbReference>
<keyword evidence="6" id="KW-0325">Glycoprotein</keyword>
<comment type="similarity">
    <text evidence="1 7">Belongs to the AB hydrolase superfamily. Lipase family.</text>
</comment>
<feature type="chain" id="PRO_5042041591" description="Lipase" evidence="9">
    <location>
        <begin position="28"/>
        <end position="429"/>
    </location>
</feature>
<evidence type="ECO:0000256" key="9">
    <source>
        <dbReference type="SAM" id="SignalP"/>
    </source>
</evidence>
<evidence type="ECO:0000259" key="10">
    <source>
        <dbReference type="Pfam" id="PF00561"/>
    </source>
</evidence>
<dbReference type="SUPFAM" id="SSF53474">
    <property type="entry name" value="alpha/beta-Hydrolases"/>
    <property type="match status" value="1"/>
</dbReference>
<dbReference type="AlphaFoldDB" id="A0AAE1HHB3"/>
<feature type="signal peptide" evidence="9">
    <location>
        <begin position="1"/>
        <end position="27"/>
    </location>
</feature>
<dbReference type="InterPro" id="IPR029058">
    <property type="entry name" value="AB_hydrolase_fold"/>
</dbReference>
<dbReference type="GO" id="GO:0016788">
    <property type="term" value="F:hydrolase activity, acting on ester bonds"/>
    <property type="evidence" value="ECO:0007669"/>
    <property type="project" value="InterPro"/>
</dbReference>
<evidence type="ECO:0000256" key="1">
    <source>
        <dbReference type="ARBA" id="ARBA00010701"/>
    </source>
</evidence>
<keyword evidence="4 7" id="KW-0442">Lipid degradation</keyword>
<proteinExistence type="inferred from homology"/>
<keyword evidence="2 9" id="KW-0732">Signal</keyword>
<evidence type="ECO:0000256" key="4">
    <source>
        <dbReference type="ARBA" id="ARBA00022963"/>
    </source>
</evidence>
<reference evidence="11" key="2">
    <citation type="journal article" date="2023" name="BMC Genomics">
        <title>Pest status, molecular evolution, and epigenetic factors derived from the genome assembly of Frankliniella fusca, a thysanopteran phytovirus vector.</title>
        <authorList>
            <person name="Catto M.A."/>
            <person name="Labadie P.E."/>
            <person name="Jacobson A.L."/>
            <person name="Kennedy G.G."/>
            <person name="Srinivasan R."/>
            <person name="Hunt B.G."/>
        </authorList>
    </citation>
    <scope>NUCLEOTIDE SEQUENCE</scope>
    <source>
        <strain evidence="11">PL_HMW_Pooled</strain>
    </source>
</reference>
<dbReference type="EMBL" id="JAHWGI010001033">
    <property type="protein sequence ID" value="KAK3921362.1"/>
    <property type="molecule type" value="Genomic_DNA"/>
</dbReference>
<evidence type="ECO:0000256" key="2">
    <source>
        <dbReference type="ARBA" id="ARBA00022729"/>
    </source>
</evidence>
<evidence type="ECO:0000256" key="3">
    <source>
        <dbReference type="ARBA" id="ARBA00022801"/>
    </source>
</evidence>
<gene>
    <name evidence="11" type="ORF">KUF71_010577</name>
</gene>
<dbReference type="Gene3D" id="3.40.50.1820">
    <property type="entry name" value="alpha/beta hydrolase"/>
    <property type="match status" value="1"/>
</dbReference>
<organism evidence="11 12">
    <name type="scientific">Frankliniella fusca</name>
    <dbReference type="NCBI Taxonomy" id="407009"/>
    <lineage>
        <taxon>Eukaryota</taxon>
        <taxon>Metazoa</taxon>
        <taxon>Ecdysozoa</taxon>
        <taxon>Arthropoda</taxon>
        <taxon>Hexapoda</taxon>
        <taxon>Insecta</taxon>
        <taxon>Pterygota</taxon>
        <taxon>Neoptera</taxon>
        <taxon>Paraneoptera</taxon>
        <taxon>Thysanoptera</taxon>
        <taxon>Terebrantia</taxon>
        <taxon>Thripoidea</taxon>
        <taxon>Thripidae</taxon>
        <taxon>Frankliniella</taxon>
    </lineage>
</organism>
<evidence type="ECO:0000256" key="7">
    <source>
        <dbReference type="PIRNR" id="PIRNR000862"/>
    </source>
</evidence>
<feature type="active site" description="Charge relay system" evidence="8">
    <location>
        <position position="363"/>
    </location>
</feature>
<dbReference type="InterPro" id="IPR000073">
    <property type="entry name" value="AB_hydrolase_1"/>
</dbReference>
<reference evidence="11" key="1">
    <citation type="submission" date="2021-07" db="EMBL/GenBank/DDBJ databases">
        <authorList>
            <person name="Catto M.A."/>
            <person name="Jacobson A."/>
            <person name="Kennedy G."/>
            <person name="Labadie P."/>
            <person name="Hunt B.G."/>
            <person name="Srinivasan R."/>
        </authorList>
    </citation>
    <scope>NUCLEOTIDE SEQUENCE</scope>
    <source>
        <strain evidence="11">PL_HMW_Pooled</strain>
        <tissue evidence="11">Head</tissue>
    </source>
</reference>
<feature type="active site" description="Charge relay system" evidence="8">
    <location>
        <position position="396"/>
    </location>
</feature>
<evidence type="ECO:0000256" key="8">
    <source>
        <dbReference type="PIRSR" id="PIRSR000862-1"/>
    </source>
</evidence>
<feature type="active site" description="Nucleophile" evidence="8">
    <location>
        <position position="188"/>
    </location>
</feature>
<evidence type="ECO:0000256" key="6">
    <source>
        <dbReference type="ARBA" id="ARBA00023180"/>
    </source>
</evidence>